<dbReference type="eggNOG" id="COG2223">
    <property type="taxonomic scope" value="Bacteria"/>
</dbReference>
<evidence type="ECO:0000313" key="8">
    <source>
        <dbReference type="EMBL" id="CUO11553.1"/>
    </source>
</evidence>
<dbReference type="InterPro" id="IPR020846">
    <property type="entry name" value="MFS_dom"/>
</dbReference>
<evidence type="ECO:0000256" key="6">
    <source>
        <dbReference type="SAM" id="Phobius"/>
    </source>
</evidence>
<dbReference type="SUPFAM" id="SSF103473">
    <property type="entry name" value="MFS general substrate transporter"/>
    <property type="match status" value="1"/>
</dbReference>
<feature type="transmembrane region" description="Helical" evidence="6">
    <location>
        <begin position="44"/>
        <end position="64"/>
    </location>
</feature>
<feature type="transmembrane region" description="Helical" evidence="6">
    <location>
        <begin position="73"/>
        <end position="94"/>
    </location>
</feature>
<dbReference type="PROSITE" id="PS50850">
    <property type="entry name" value="MFS"/>
    <property type="match status" value="1"/>
</dbReference>
<feature type="transmembrane region" description="Helical" evidence="6">
    <location>
        <begin position="131"/>
        <end position="149"/>
    </location>
</feature>
<reference evidence="8 9" key="1">
    <citation type="submission" date="2015-09" db="EMBL/GenBank/DDBJ databases">
        <authorList>
            <consortium name="Pathogen Informatics"/>
        </authorList>
    </citation>
    <scope>NUCLEOTIDE SEQUENCE [LARGE SCALE GENOMIC DNA]</scope>
    <source>
        <strain evidence="8 9">2789STDY5608828</strain>
    </source>
</reference>
<dbReference type="CDD" id="cd17353">
    <property type="entry name" value="MFS_OFA_like"/>
    <property type="match status" value="1"/>
</dbReference>
<feature type="transmembrane region" description="Helical" evidence="6">
    <location>
        <begin position="280"/>
        <end position="296"/>
    </location>
</feature>
<feature type="transmembrane region" description="Helical" evidence="6">
    <location>
        <begin position="248"/>
        <end position="268"/>
    </location>
</feature>
<dbReference type="PANTHER" id="PTHR11360">
    <property type="entry name" value="MONOCARBOXYLATE TRANSPORTER"/>
    <property type="match status" value="1"/>
</dbReference>
<dbReference type="InterPro" id="IPR036259">
    <property type="entry name" value="MFS_trans_sf"/>
</dbReference>
<evidence type="ECO:0000256" key="1">
    <source>
        <dbReference type="ARBA" id="ARBA00004651"/>
    </source>
</evidence>
<dbReference type="RefSeq" id="WP_055162987.1">
    <property type="nucleotide sequence ID" value="NZ_CABIWZ010000031.1"/>
</dbReference>
<keyword evidence="5 6" id="KW-0472">Membrane</keyword>
<evidence type="ECO:0000313" key="9">
    <source>
        <dbReference type="Proteomes" id="UP000095546"/>
    </source>
</evidence>
<keyword evidence="3 6" id="KW-0812">Transmembrane</keyword>
<feature type="transmembrane region" description="Helical" evidence="6">
    <location>
        <begin position="100"/>
        <end position="119"/>
    </location>
</feature>
<dbReference type="STRING" id="187979.ERS852385_02168"/>
<dbReference type="Proteomes" id="UP000095546">
    <property type="component" value="Unassembled WGS sequence"/>
</dbReference>
<gene>
    <name evidence="8" type="primary">yhjX_2</name>
    <name evidence="8" type="ORF">ERS852385_02168</name>
</gene>
<feature type="transmembrane region" description="Helical" evidence="6">
    <location>
        <begin position="217"/>
        <end position="236"/>
    </location>
</feature>
<dbReference type="GO" id="GO:0005886">
    <property type="term" value="C:plasma membrane"/>
    <property type="evidence" value="ECO:0007669"/>
    <property type="project" value="UniProtKB-SubCell"/>
</dbReference>
<dbReference type="EMBL" id="CYYU01000031">
    <property type="protein sequence ID" value="CUO11553.1"/>
    <property type="molecule type" value="Genomic_DNA"/>
</dbReference>
<evidence type="ECO:0000259" key="7">
    <source>
        <dbReference type="PROSITE" id="PS50850"/>
    </source>
</evidence>
<name>A0A174CEJ1_9FIRM</name>
<evidence type="ECO:0000256" key="4">
    <source>
        <dbReference type="ARBA" id="ARBA00022989"/>
    </source>
</evidence>
<feature type="transmembrane region" description="Helical" evidence="6">
    <location>
        <begin position="343"/>
        <end position="361"/>
    </location>
</feature>
<feature type="transmembrane region" description="Helical" evidence="6">
    <location>
        <begin position="302"/>
        <end position="322"/>
    </location>
</feature>
<dbReference type="InterPro" id="IPR011701">
    <property type="entry name" value="MFS"/>
</dbReference>
<protein>
    <submittedName>
        <fullName evidence="8">Inner membrane protein yhjX</fullName>
    </submittedName>
</protein>
<evidence type="ECO:0000256" key="2">
    <source>
        <dbReference type="ARBA" id="ARBA00022448"/>
    </source>
</evidence>
<dbReference type="OrthoDB" id="9793415at2"/>
<dbReference type="GO" id="GO:0022857">
    <property type="term" value="F:transmembrane transporter activity"/>
    <property type="evidence" value="ECO:0007669"/>
    <property type="project" value="InterPro"/>
</dbReference>
<evidence type="ECO:0000256" key="5">
    <source>
        <dbReference type="ARBA" id="ARBA00023136"/>
    </source>
</evidence>
<dbReference type="InterPro" id="IPR050327">
    <property type="entry name" value="Proton-linked_MCT"/>
</dbReference>
<evidence type="ECO:0000256" key="3">
    <source>
        <dbReference type="ARBA" id="ARBA00022692"/>
    </source>
</evidence>
<feature type="transmembrane region" description="Helical" evidence="6">
    <location>
        <begin position="367"/>
        <end position="388"/>
    </location>
</feature>
<keyword evidence="2" id="KW-0813">Transport</keyword>
<organism evidence="8 9">
    <name type="scientific">Mitsuokella jalaludinii</name>
    <dbReference type="NCBI Taxonomy" id="187979"/>
    <lineage>
        <taxon>Bacteria</taxon>
        <taxon>Bacillati</taxon>
        <taxon>Bacillota</taxon>
        <taxon>Negativicutes</taxon>
        <taxon>Selenomonadales</taxon>
        <taxon>Selenomonadaceae</taxon>
        <taxon>Mitsuokella</taxon>
    </lineage>
</organism>
<keyword evidence="9" id="KW-1185">Reference proteome</keyword>
<dbReference type="Pfam" id="PF07690">
    <property type="entry name" value="MFS_1"/>
    <property type="match status" value="1"/>
</dbReference>
<feature type="transmembrane region" description="Helical" evidence="6">
    <location>
        <begin position="5"/>
        <end position="24"/>
    </location>
</feature>
<accession>A0A174CEJ1</accession>
<dbReference type="PANTHER" id="PTHR11360:SF317">
    <property type="entry name" value="MAJOR FACILITATOR SUPERFAMILY (MFS) PROFILE DOMAIN-CONTAINING PROTEIN-RELATED"/>
    <property type="match status" value="1"/>
</dbReference>
<dbReference type="Gene3D" id="1.20.1250.20">
    <property type="entry name" value="MFS general substrate transporter like domains"/>
    <property type="match status" value="2"/>
</dbReference>
<dbReference type="AlphaFoldDB" id="A0A174CEJ1"/>
<sequence length="404" mass="43339">MRNRWLIALAAIGIHISIGSVYAWSVLTRPIMAEMGITLSETTGVFSTAILFLGITTCFLGNFVEKIGPKKSGLLSTAFFALAMFGTYLAISWHTLPLVYLFYGVLGGVGIGIGYMAPVSTLIRYFPHNRGLATGLAIMGFGFATLFAGPTMQQVTATFGIAENFLIMGTLYVAIMLAASLYLKPPADSMACTHAKTLVETGPTAADAFKTWQFASLWWVFFVNIACGIALFALAAPMAQDVIGMEPGAAAAMVGLIGLFNGGGRFIWSTVSDYIGRGRMYALFFLMEIIAFWQLGNTRDAFLFQAMIFLITSCSGGGFSVMPAYLTDLFGTRLLGAVHGRMLTAWAAAGIVGPMLVSWLRVQTGGYTVPLLFFAGCFVLNFIIALVLQRFGITSAAARFHATA</sequence>
<keyword evidence="4 6" id="KW-1133">Transmembrane helix</keyword>
<comment type="subcellular location">
    <subcellularLocation>
        <location evidence="1">Cell membrane</location>
        <topology evidence="1">Multi-pass membrane protein</topology>
    </subcellularLocation>
</comment>
<proteinExistence type="predicted"/>
<feature type="transmembrane region" description="Helical" evidence="6">
    <location>
        <begin position="161"/>
        <end position="183"/>
    </location>
</feature>
<feature type="domain" description="Major facilitator superfamily (MFS) profile" evidence="7">
    <location>
        <begin position="6"/>
        <end position="393"/>
    </location>
</feature>